<organism evidence="1 2">
    <name type="scientific">Dendrobium catenatum</name>
    <dbReference type="NCBI Taxonomy" id="906689"/>
    <lineage>
        <taxon>Eukaryota</taxon>
        <taxon>Viridiplantae</taxon>
        <taxon>Streptophyta</taxon>
        <taxon>Embryophyta</taxon>
        <taxon>Tracheophyta</taxon>
        <taxon>Spermatophyta</taxon>
        <taxon>Magnoliopsida</taxon>
        <taxon>Liliopsida</taxon>
        <taxon>Asparagales</taxon>
        <taxon>Orchidaceae</taxon>
        <taxon>Epidendroideae</taxon>
        <taxon>Malaxideae</taxon>
        <taxon>Dendrobiinae</taxon>
        <taxon>Dendrobium</taxon>
    </lineage>
</organism>
<dbReference type="EMBL" id="KZ502442">
    <property type="protein sequence ID" value="PKU78882.1"/>
    <property type="molecule type" value="Genomic_DNA"/>
</dbReference>
<reference evidence="1 2" key="2">
    <citation type="journal article" date="2017" name="Nature">
        <title>The Apostasia genome and the evolution of orchids.</title>
        <authorList>
            <person name="Zhang G.Q."/>
            <person name="Liu K.W."/>
            <person name="Li Z."/>
            <person name="Lohaus R."/>
            <person name="Hsiao Y.Y."/>
            <person name="Niu S.C."/>
            <person name="Wang J.Y."/>
            <person name="Lin Y.C."/>
            <person name="Xu Q."/>
            <person name="Chen L.J."/>
            <person name="Yoshida K."/>
            <person name="Fujiwara S."/>
            <person name="Wang Z.W."/>
            <person name="Zhang Y.Q."/>
            <person name="Mitsuda N."/>
            <person name="Wang M."/>
            <person name="Liu G.H."/>
            <person name="Pecoraro L."/>
            <person name="Huang H.X."/>
            <person name="Xiao X.J."/>
            <person name="Lin M."/>
            <person name="Wu X.Y."/>
            <person name="Wu W.L."/>
            <person name="Chen Y.Y."/>
            <person name="Chang S.B."/>
            <person name="Sakamoto S."/>
            <person name="Ohme-Takagi M."/>
            <person name="Yagi M."/>
            <person name="Zeng S.J."/>
            <person name="Shen C.Y."/>
            <person name="Yeh C.M."/>
            <person name="Luo Y.B."/>
            <person name="Tsai W.C."/>
            <person name="Van de Peer Y."/>
            <person name="Liu Z.J."/>
        </authorList>
    </citation>
    <scope>NUCLEOTIDE SEQUENCE [LARGE SCALE GENOMIC DNA]</scope>
    <source>
        <tissue evidence="1">The whole plant</tissue>
    </source>
</reference>
<keyword evidence="2" id="KW-1185">Reference proteome</keyword>
<gene>
    <name evidence="1" type="ORF">MA16_Dca000226</name>
</gene>
<dbReference type="AlphaFoldDB" id="A0A2I0WT90"/>
<accession>A0A2I0WT90</accession>
<dbReference type="Proteomes" id="UP000233837">
    <property type="component" value="Unassembled WGS sequence"/>
</dbReference>
<proteinExistence type="predicted"/>
<sequence length="107" mass="12474">MLLKPIRAVLFYLPDSEPQTSPTVKSSESRIGAISRARSHLLLRLSVLHHVLRLLFWRWVSSLSREGCCSPPSSFFPHTRRWHFFRRCCCCCRSCGKKARKCRKALQ</sequence>
<protein>
    <submittedName>
        <fullName evidence="1">Uncharacterized protein</fullName>
    </submittedName>
</protein>
<evidence type="ECO:0000313" key="2">
    <source>
        <dbReference type="Proteomes" id="UP000233837"/>
    </source>
</evidence>
<name>A0A2I0WT90_9ASPA</name>
<evidence type="ECO:0000313" key="1">
    <source>
        <dbReference type="EMBL" id="PKU78882.1"/>
    </source>
</evidence>
<reference evidence="1 2" key="1">
    <citation type="journal article" date="2016" name="Sci. Rep.">
        <title>The Dendrobium catenatum Lindl. genome sequence provides insights into polysaccharide synthase, floral development and adaptive evolution.</title>
        <authorList>
            <person name="Zhang G.Q."/>
            <person name="Xu Q."/>
            <person name="Bian C."/>
            <person name="Tsai W.C."/>
            <person name="Yeh C.M."/>
            <person name="Liu K.W."/>
            <person name="Yoshida K."/>
            <person name="Zhang L.S."/>
            <person name="Chang S.B."/>
            <person name="Chen F."/>
            <person name="Shi Y."/>
            <person name="Su Y.Y."/>
            <person name="Zhang Y.Q."/>
            <person name="Chen L.J."/>
            <person name="Yin Y."/>
            <person name="Lin M."/>
            <person name="Huang H."/>
            <person name="Deng H."/>
            <person name="Wang Z.W."/>
            <person name="Zhu S.L."/>
            <person name="Zhao X."/>
            <person name="Deng C."/>
            <person name="Niu S.C."/>
            <person name="Huang J."/>
            <person name="Wang M."/>
            <person name="Liu G.H."/>
            <person name="Yang H.J."/>
            <person name="Xiao X.J."/>
            <person name="Hsiao Y.Y."/>
            <person name="Wu W.L."/>
            <person name="Chen Y.Y."/>
            <person name="Mitsuda N."/>
            <person name="Ohme-Takagi M."/>
            <person name="Luo Y.B."/>
            <person name="Van de Peer Y."/>
            <person name="Liu Z.J."/>
        </authorList>
    </citation>
    <scope>NUCLEOTIDE SEQUENCE [LARGE SCALE GENOMIC DNA]</scope>
    <source>
        <tissue evidence="1">The whole plant</tissue>
    </source>
</reference>